<accession>A0A6G7ZNT9</accession>
<feature type="region of interest" description="Disordered" evidence="1">
    <location>
        <begin position="1"/>
        <end position="35"/>
    </location>
</feature>
<dbReference type="Proteomes" id="UP000502502">
    <property type="component" value="Chromosome"/>
</dbReference>
<reference evidence="2 3" key="1">
    <citation type="submission" date="2020-03" db="EMBL/GenBank/DDBJ databases">
        <title>Sphingomonas sp. nov., isolated from fish.</title>
        <authorList>
            <person name="Hyun D.-W."/>
            <person name="Bae J.-W."/>
        </authorList>
    </citation>
    <scope>NUCLEOTIDE SEQUENCE [LARGE SCALE GENOMIC DNA]</scope>
    <source>
        <strain evidence="2 3">HDW15C</strain>
    </source>
</reference>
<dbReference type="AlphaFoldDB" id="A0A6G7ZNT9"/>
<feature type="compositionally biased region" description="Low complexity" evidence="1">
    <location>
        <begin position="1"/>
        <end position="22"/>
    </location>
</feature>
<feature type="region of interest" description="Disordered" evidence="1">
    <location>
        <begin position="67"/>
        <end position="151"/>
    </location>
</feature>
<evidence type="ECO:0000313" key="2">
    <source>
        <dbReference type="EMBL" id="QIL02641.1"/>
    </source>
</evidence>
<dbReference type="RefSeq" id="WP_166094598.1">
    <property type="nucleotide sequence ID" value="NZ_CP049871.1"/>
</dbReference>
<keyword evidence="3" id="KW-1185">Reference proteome</keyword>
<gene>
    <name evidence="2" type="ORF">G7078_07480</name>
</gene>
<feature type="compositionally biased region" description="Low complexity" evidence="1">
    <location>
        <begin position="104"/>
        <end position="117"/>
    </location>
</feature>
<dbReference type="KEGG" id="ssin:G7078_07480"/>
<sequence length="151" mass="15932">MARTTNSNRGRSSSRSGSKNNNPEGHNQYSGGFTDLARERPIATAAAAAAAVGAGVFLWSRRGQISDQLSSLSDQISEWSENRRSEMSDGSASEGEGEGFMAQSTSSRGRGGKSQSRIAKEAMAMKENGNSTTHPADPVVEEQTKVGSVAY</sequence>
<name>A0A6G7ZNT9_9SPHN</name>
<protein>
    <submittedName>
        <fullName evidence="2">Uncharacterized protein</fullName>
    </submittedName>
</protein>
<evidence type="ECO:0000313" key="3">
    <source>
        <dbReference type="Proteomes" id="UP000502502"/>
    </source>
</evidence>
<proteinExistence type="predicted"/>
<evidence type="ECO:0000256" key="1">
    <source>
        <dbReference type="SAM" id="MobiDB-lite"/>
    </source>
</evidence>
<feature type="compositionally biased region" description="Low complexity" evidence="1">
    <location>
        <begin position="67"/>
        <end position="77"/>
    </location>
</feature>
<dbReference type="EMBL" id="CP049871">
    <property type="protein sequence ID" value="QIL02641.1"/>
    <property type="molecule type" value="Genomic_DNA"/>
</dbReference>
<organism evidence="2 3">
    <name type="scientific">Sphingomonas sinipercae</name>
    <dbReference type="NCBI Taxonomy" id="2714944"/>
    <lineage>
        <taxon>Bacteria</taxon>
        <taxon>Pseudomonadati</taxon>
        <taxon>Pseudomonadota</taxon>
        <taxon>Alphaproteobacteria</taxon>
        <taxon>Sphingomonadales</taxon>
        <taxon>Sphingomonadaceae</taxon>
        <taxon>Sphingomonas</taxon>
    </lineage>
</organism>